<dbReference type="AlphaFoldDB" id="A0A4W5PS88"/>
<comment type="function">
    <text evidence="1">As a component of the GATOR1 complex functions as an inhibitor of the amino acid-sensing branch of the TORC1 pathway.</text>
</comment>
<dbReference type="Ensembl" id="ENSHHUT00000066698.1">
    <property type="protein sequence ID" value="ENSHHUP00000064505.1"/>
    <property type="gene ID" value="ENSHHUG00000038066.1"/>
</dbReference>
<sequence length="442" mass="49790">IFFKCGEKTSPISVILVTSGSRGNKLLFRYPFQRVADCTSSLTTKQRSPYALNTTGDVIEDPDGDSRFSDIILATILATKSDMCGKKFELKIDNVRFVGHPTLLQHPHTIQVSKTDPSPKREMPTMILFSVVFALRANADPSVISCMHNLSRRIAIALQHEERRCQYLTREAKLMLAVQDEVTNMTETDGSPQSPFRQILPKCKLARDLKEAYDSLCTTGVVRLHINNWLEVSFCLPHKIHRVGGNHVPPEALERSLKAIRPYHALLLLDSEKALLAQLPLDCSPALVRLIKTCSAVKNLQQLAQDADLNLLQIFQIAAHLVYWGKAIIVYPLCENNVYMLSPHANISLYSPLAEGFGQQFPGHDLPSMLAKFSLPLSLSEFRNPLDASVQEVGLLGNTHMINYKRHHINSIQLQHLFFMRTGQEHTAISWLYFWPGWNLSV</sequence>
<dbReference type="GO" id="GO:1904262">
    <property type="term" value="P:negative regulation of TORC1 signaling"/>
    <property type="evidence" value="ECO:0007669"/>
    <property type="project" value="TreeGrafter"/>
</dbReference>
<keyword evidence="1" id="KW-0732">Signal</keyword>
<organism evidence="2 3">
    <name type="scientific">Hucho hucho</name>
    <name type="common">huchen</name>
    <dbReference type="NCBI Taxonomy" id="62062"/>
    <lineage>
        <taxon>Eukaryota</taxon>
        <taxon>Metazoa</taxon>
        <taxon>Chordata</taxon>
        <taxon>Craniata</taxon>
        <taxon>Vertebrata</taxon>
        <taxon>Euteleostomi</taxon>
        <taxon>Actinopterygii</taxon>
        <taxon>Neopterygii</taxon>
        <taxon>Teleostei</taxon>
        <taxon>Protacanthopterygii</taxon>
        <taxon>Salmoniformes</taxon>
        <taxon>Salmonidae</taxon>
        <taxon>Salmoninae</taxon>
        <taxon>Hucho</taxon>
    </lineage>
</organism>
<dbReference type="Proteomes" id="UP000314982">
    <property type="component" value="Unassembled WGS sequence"/>
</dbReference>
<evidence type="ECO:0000313" key="2">
    <source>
        <dbReference type="Ensembl" id="ENSHHUP00000064505.1"/>
    </source>
</evidence>
<dbReference type="InterPro" id="IPR005365">
    <property type="entry name" value="Npr3"/>
</dbReference>
<comment type="subcellular location">
    <subcellularLocation>
        <location evidence="1">Lysosome</location>
    </subcellularLocation>
</comment>
<protein>
    <recommendedName>
        <fullName evidence="1">GATOR complex protein NPRL3</fullName>
    </recommendedName>
    <alternativeName>
        <fullName evidence="1">Nitrogen permease regulator 3-like protein</fullName>
    </alternativeName>
</protein>
<evidence type="ECO:0000313" key="3">
    <source>
        <dbReference type="Proteomes" id="UP000314982"/>
    </source>
</evidence>
<dbReference type="GO" id="GO:0005764">
    <property type="term" value="C:lysosome"/>
    <property type="evidence" value="ECO:0007669"/>
    <property type="project" value="UniProtKB-SubCell"/>
</dbReference>
<evidence type="ECO:0000256" key="1">
    <source>
        <dbReference type="RuleBase" id="RU368069"/>
    </source>
</evidence>
<reference evidence="2" key="3">
    <citation type="submission" date="2025-09" db="UniProtKB">
        <authorList>
            <consortium name="Ensembl"/>
        </authorList>
    </citation>
    <scope>IDENTIFICATION</scope>
</reference>
<accession>A0A4W5PS88</accession>
<proteinExistence type="inferred from homology"/>
<name>A0A4W5PS88_9TELE</name>
<comment type="similarity">
    <text evidence="1">Belongs to the NPR3 family.</text>
</comment>
<reference evidence="2" key="2">
    <citation type="submission" date="2025-08" db="UniProtKB">
        <authorList>
            <consortium name="Ensembl"/>
        </authorList>
    </citation>
    <scope>IDENTIFICATION</scope>
</reference>
<dbReference type="Pfam" id="PF03666">
    <property type="entry name" value="NPR3"/>
    <property type="match status" value="1"/>
</dbReference>
<dbReference type="GeneTree" id="ENSGT00390000015916"/>
<dbReference type="STRING" id="62062.ENSHHUP00000064505"/>
<dbReference type="GO" id="GO:0038202">
    <property type="term" value="P:TORC1 signaling"/>
    <property type="evidence" value="ECO:0007669"/>
    <property type="project" value="TreeGrafter"/>
</dbReference>
<reference evidence="3" key="1">
    <citation type="submission" date="2018-06" db="EMBL/GenBank/DDBJ databases">
        <title>Genome assembly of Danube salmon.</title>
        <authorList>
            <person name="Macqueen D.J."/>
            <person name="Gundappa M.K."/>
        </authorList>
    </citation>
    <scope>NUCLEOTIDE SEQUENCE [LARGE SCALE GENOMIC DNA]</scope>
</reference>
<dbReference type="GO" id="GO:1990130">
    <property type="term" value="C:GATOR1 complex"/>
    <property type="evidence" value="ECO:0007669"/>
    <property type="project" value="UniProtKB-UniRule"/>
</dbReference>
<dbReference type="GO" id="GO:0034198">
    <property type="term" value="P:cellular response to amino acid starvation"/>
    <property type="evidence" value="ECO:0007669"/>
    <property type="project" value="UniProtKB-UniRule"/>
</dbReference>
<dbReference type="InterPro" id="IPR008979">
    <property type="entry name" value="Galactose-bd-like_sf"/>
</dbReference>
<dbReference type="PANTHER" id="PTHR13153">
    <property type="entry name" value="CGTHBA PROTEIN -14 GENE PROTEIN"/>
    <property type="match status" value="1"/>
</dbReference>
<dbReference type="GO" id="GO:0010508">
    <property type="term" value="P:positive regulation of autophagy"/>
    <property type="evidence" value="ECO:0007669"/>
    <property type="project" value="TreeGrafter"/>
</dbReference>
<keyword evidence="3" id="KW-1185">Reference proteome</keyword>
<dbReference type="SUPFAM" id="SSF49785">
    <property type="entry name" value="Galactose-binding domain-like"/>
    <property type="match status" value="1"/>
</dbReference>
<dbReference type="PANTHER" id="PTHR13153:SF5">
    <property type="entry name" value="GATOR COMPLEX PROTEIN NPRL3"/>
    <property type="match status" value="1"/>
</dbReference>
<keyword evidence="1" id="KW-0458">Lysosome</keyword>